<proteinExistence type="predicted"/>
<evidence type="ECO:0000313" key="2">
    <source>
        <dbReference type="EMBL" id="TEA09666.1"/>
    </source>
</evidence>
<accession>A0A4R8T091</accession>
<name>A0A4R8T091_9MYCO</name>
<dbReference type="STRING" id="404941.GCA_002013645_01128"/>
<dbReference type="InterPro" id="IPR025349">
    <property type="entry name" value="DUF4253"/>
</dbReference>
<reference evidence="2 3" key="1">
    <citation type="journal article" date="2019" name="Sci. Rep.">
        <title>Extended insight into the Mycobacterium chelonae-abscessus complex through whole genome sequencing of Mycobacterium salmoniphilum outbreak and Mycobacterium salmoniphilum-like strains.</title>
        <authorList>
            <person name="Behra P.R.K."/>
            <person name="Das S."/>
            <person name="Pettersson B.M.F."/>
            <person name="Shirreff L."/>
            <person name="DuCote T."/>
            <person name="Jacobsson K.G."/>
            <person name="Ennis D.G."/>
            <person name="Kirsebom L.A."/>
        </authorList>
    </citation>
    <scope>NUCLEOTIDE SEQUENCE [LARGE SCALE GENOMIC DNA]</scope>
    <source>
        <strain evidence="2 3">CCUG 60884</strain>
    </source>
</reference>
<sequence>MGSKGWISLSAIVAVLVLGLSYLFGQAYWSTRAIVGNPEPAHDLPAYAELLVPVHAERAGQLPRPENAAKWSVDGIKLPEGHLIVSPTGRSLAWVSNATVVDIQSLWLRLAGRFDRTGLWPLASRGLSGDLRRPWSDPGDLRHFVNPADVGAVDAKSFLTKKVSSANSDPEATAVDVPVAPITLEQRTQPPQRALPVTADHLEQGSLLILVPTVRPADALNALGWTHGVNDDISEAELSAVLRSWEDRFGAVLTTVDFDAIDVEVTRPPGADLSVTVGYEHYGFCSDNIDQGVGTLSAYARGITGARTWSFWWD</sequence>
<protein>
    <recommendedName>
        <fullName evidence="1">DUF4253 domain-containing protein</fullName>
    </recommendedName>
</protein>
<organism evidence="2 3">
    <name type="scientific">Mycobacteroides salmoniphilum</name>
    <dbReference type="NCBI Taxonomy" id="404941"/>
    <lineage>
        <taxon>Bacteria</taxon>
        <taxon>Bacillati</taxon>
        <taxon>Actinomycetota</taxon>
        <taxon>Actinomycetes</taxon>
        <taxon>Mycobacteriales</taxon>
        <taxon>Mycobacteriaceae</taxon>
        <taxon>Mycobacteroides</taxon>
    </lineage>
</organism>
<comment type="caution">
    <text evidence="2">The sequence shown here is derived from an EMBL/GenBank/DDBJ whole genome shotgun (WGS) entry which is preliminary data.</text>
</comment>
<evidence type="ECO:0000259" key="1">
    <source>
        <dbReference type="Pfam" id="PF14062"/>
    </source>
</evidence>
<dbReference type="AlphaFoldDB" id="A0A4R8T091"/>
<dbReference type="Proteomes" id="UP000294604">
    <property type="component" value="Unassembled WGS sequence"/>
</dbReference>
<dbReference type="Pfam" id="PF14062">
    <property type="entry name" value="DUF4253"/>
    <property type="match status" value="1"/>
</dbReference>
<feature type="domain" description="DUF4253" evidence="1">
    <location>
        <begin position="208"/>
        <end position="314"/>
    </location>
</feature>
<gene>
    <name evidence="2" type="ORF">CCUG60884_00058</name>
</gene>
<dbReference type="EMBL" id="PECL01000001">
    <property type="protein sequence ID" value="TEA09666.1"/>
    <property type="molecule type" value="Genomic_DNA"/>
</dbReference>
<evidence type="ECO:0000313" key="3">
    <source>
        <dbReference type="Proteomes" id="UP000294604"/>
    </source>
</evidence>